<accession>A0A844ATS3</accession>
<proteinExistence type="predicted"/>
<dbReference type="EMBL" id="WIXK01000005">
    <property type="protein sequence ID" value="MQY43197.1"/>
    <property type="molecule type" value="Genomic_DNA"/>
</dbReference>
<evidence type="ECO:0000313" key="2">
    <source>
        <dbReference type="EMBL" id="MQY43197.1"/>
    </source>
</evidence>
<sequence length="498" mass="56349">MSKRLLSFSGACASDNWGDLSNHLSTRIEERVPATSFKMLDCFDQSLRASKALLLEVGEELILVDANGAMWRQPAARSGNFVADLCDGPVKARLTHMSPLRCLLEMGQGQIDCTMLQFADDSENTHLRIGWLVLSAGETTVTLLTVNAMRGYKKSAKHLHKTLQNRGAVPADLAEVTDALFPDLDHYVAKPKLSFAPSTTAFDAANQIVRAYLAVARQNEPGVIADFDTEFLHEYRIAMRKIRSVLSLFKGVYEDAVTAELKQRFSGLMASTGPLRDLDVYLLERELYFDMLPDKLHEGLRLMFEAFEADRSAALTSLTNRLQSVEYKRDMAELQCMFDTPDALLQGEHGDESVADYAKRLIWKRYKKVCKTAREIDDATPDAQVHELRISCKKLRYLIEFFKPEFDAADIKVILKPLKRMQENLGLFNDYSVQQESLQTFVERGRLNGQPALKAAQSVGALIVILHMRQLEERARVVQNFARFDSSQTRQCFRRLFS</sequence>
<dbReference type="InterPro" id="IPR007899">
    <property type="entry name" value="CHAD_dom"/>
</dbReference>
<evidence type="ECO:0000313" key="3">
    <source>
        <dbReference type="Proteomes" id="UP000436694"/>
    </source>
</evidence>
<organism evidence="2 3">
    <name type="scientific">Tritonibacter aquimaris</name>
    <dbReference type="NCBI Taxonomy" id="2663379"/>
    <lineage>
        <taxon>Bacteria</taxon>
        <taxon>Pseudomonadati</taxon>
        <taxon>Pseudomonadota</taxon>
        <taxon>Alphaproteobacteria</taxon>
        <taxon>Rhodobacterales</taxon>
        <taxon>Paracoccaceae</taxon>
        <taxon>Tritonibacter</taxon>
    </lineage>
</organism>
<evidence type="ECO:0000259" key="1">
    <source>
        <dbReference type="PROSITE" id="PS51708"/>
    </source>
</evidence>
<keyword evidence="3" id="KW-1185">Reference proteome</keyword>
<protein>
    <submittedName>
        <fullName evidence="2">CHAD domain-containing protein</fullName>
    </submittedName>
</protein>
<dbReference type="InterPro" id="IPR038186">
    <property type="entry name" value="CHAD_dom_sf"/>
</dbReference>
<dbReference type="Pfam" id="PF05235">
    <property type="entry name" value="CHAD"/>
    <property type="match status" value="1"/>
</dbReference>
<dbReference type="Proteomes" id="UP000436694">
    <property type="component" value="Unassembled WGS sequence"/>
</dbReference>
<dbReference type="SMART" id="SM00880">
    <property type="entry name" value="CHAD"/>
    <property type="match status" value="1"/>
</dbReference>
<dbReference type="PROSITE" id="PS51708">
    <property type="entry name" value="CHAD"/>
    <property type="match status" value="1"/>
</dbReference>
<gene>
    <name evidence="2" type="ORF">GG681_11145</name>
</gene>
<feature type="domain" description="CHAD" evidence="1">
    <location>
        <begin position="198"/>
        <end position="490"/>
    </location>
</feature>
<comment type="caution">
    <text evidence="2">The sequence shown here is derived from an EMBL/GenBank/DDBJ whole genome shotgun (WGS) entry which is preliminary data.</text>
</comment>
<dbReference type="PANTHER" id="PTHR39339:SF1">
    <property type="entry name" value="CHAD DOMAIN-CONTAINING PROTEIN"/>
    <property type="match status" value="1"/>
</dbReference>
<reference evidence="2 3" key="1">
    <citation type="submission" date="2019-10" db="EMBL/GenBank/DDBJ databases">
        <title>Epibacterium sp. nov., isolated from seawater.</title>
        <authorList>
            <person name="Zhang X."/>
            <person name="Li N."/>
        </authorList>
    </citation>
    <scope>NUCLEOTIDE SEQUENCE [LARGE SCALE GENOMIC DNA]</scope>
    <source>
        <strain evidence="2 3">SM1969</strain>
    </source>
</reference>
<dbReference type="RefSeq" id="WP_153548093.1">
    <property type="nucleotide sequence ID" value="NZ_WIXK01000005.1"/>
</dbReference>
<dbReference type="Gene3D" id="1.40.20.10">
    <property type="entry name" value="CHAD domain"/>
    <property type="match status" value="1"/>
</dbReference>
<name>A0A844ATS3_9RHOB</name>
<dbReference type="AlphaFoldDB" id="A0A844ATS3"/>
<dbReference type="PANTHER" id="PTHR39339">
    <property type="entry name" value="SLR1444 PROTEIN"/>
    <property type="match status" value="1"/>
</dbReference>